<feature type="transmembrane region" description="Helical" evidence="8">
    <location>
        <begin position="366"/>
        <end position="386"/>
    </location>
</feature>
<dbReference type="GO" id="GO:0009103">
    <property type="term" value="P:lipopolysaccharide biosynthetic process"/>
    <property type="evidence" value="ECO:0007669"/>
    <property type="project" value="UniProtKB-ARBA"/>
</dbReference>
<evidence type="ECO:0000256" key="5">
    <source>
        <dbReference type="ARBA" id="ARBA00022692"/>
    </source>
</evidence>
<proteinExistence type="predicted"/>
<evidence type="ECO:0000256" key="2">
    <source>
        <dbReference type="ARBA" id="ARBA00022475"/>
    </source>
</evidence>
<keyword evidence="3" id="KW-0328">Glycosyltransferase</keyword>
<feature type="transmembrane region" description="Helical" evidence="8">
    <location>
        <begin position="131"/>
        <end position="148"/>
    </location>
</feature>
<accession>A0A0R3EB71</accession>
<dbReference type="STRING" id="989370.AOQ71_06175"/>
<evidence type="ECO:0008006" key="11">
    <source>
        <dbReference type="Google" id="ProtNLM"/>
    </source>
</evidence>
<keyword evidence="7 8" id="KW-0472">Membrane</keyword>
<dbReference type="GO" id="GO:0016763">
    <property type="term" value="F:pentosyltransferase activity"/>
    <property type="evidence" value="ECO:0007669"/>
    <property type="project" value="TreeGrafter"/>
</dbReference>
<comment type="subcellular location">
    <subcellularLocation>
        <location evidence="1">Cell membrane</location>
        <topology evidence="1">Multi-pass membrane protein</topology>
    </subcellularLocation>
</comment>
<dbReference type="EMBL" id="LJYG01000026">
    <property type="protein sequence ID" value="KRQ16527.1"/>
    <property type="molecule type" value="Genomic_DNA"/>
</dbReference>
<evidence type="ECO:0000256" key="3">
    <source>
        <dbReference type="ARBA" id="ARBA00022676"/>
    </source>
</evidence>
<feature type="transmembrane region" description="Helical" evidence="8">
    <location>
        <begin position="205"/>
        <end position="229"/>
    </location>
</feature>
<gene>
    <name evidence="9" type="ORF">AOQ71_06175</name>
</gene>
<dbReference type="GO" id="GO:0005886">
    <property type="term" value="C:plasma membrane"/>
    <property type="evidence" value="ECO:0007669"/>
    <property type="project" value="UniProtKB-SubCell"/>
</dbReference>
<feature type="transmembrane region" description="Helical" evidence="8">
    <location>
        <begin position="175"/>
        <end position="193"/>
    </location>
</feature>
<keyword evidence="6 8" id="KW-1133">Transmembrane helix</keyword>
<evidence type="ECO:0000256" key="6">
    <source>
        <dbReference type="ARBA" id="ARBA00022989"/>
    </source>
</evidence>
<dbReference type="PANTHER" id="PTHR33908">
    <property type="entry name" value="MANNOSYLTRANSFERASE YKCB-RELATED"/>
    <property type="match status" value="1"/>
</dbReference>
<feature type="transmembrane region" description="Helical" evidence="8">
    <location>
        <begin position="307"/>
        <end position="329"/>
    </location>
</feature>
<evidence type="ECO:0000313" key="9">
    <source>
        <dbReference type="EMBL" id="KRQ16527.1"/>
    </source>
</evidence>
<evidence type="ECO:0000256" key="4">
    <source>
        <dbReference type="ARBA" id="ARBA00022679"/>
    </source>
</evidence>
<feature type="transmembrane region" description="Helical" evidence="8">
    <location>
        <begin position="53"/>
        <end position="71"/>
    </location>
</feature>
<sequence length="531" mass="58057">MAFLAVLAFLVFSTAKDYAISNDEGVQHRYGELIIAYYQSGLRVRDLFSFDNLYLYGGLFDVIAIALGRVIPIDIYELRHILCAVTGLAGIAASGAAARLIAGARAGLIAMVALALCGAWYGAMFNHTKDIPFAAAMAGATLFLLRLARQLPAPRALDVVVFGCLAGAALGQRSYGLLLFVYLGAAILIYLPWPESRGARLAFAANSLLATCPAVAVAYLLMILAWPWAALSPLNPIRGLFAFSEFQYAIRTLFDGRVYEMANVPRAYVPFYLLIRLPLMTQAGVALAMVSLLWPPLRRGLVRCRDLALLSTMVLLPLGCQALIHGPAFSGMRHFLFVLPPLAMLAGVGLNDVLNTMAVRSRRLASAALATMCAAFLSEGIMLARLHPYENLSYNAVVGGLPGAFRRYDLDYWFNSMPEAIRILEAFVRETAPLDNIKSPAVYSVAVCGQRPAFDHTVTLPQLRWDFRSEWDESEFFIAPTHMNCDRDLDGAIIGRVERLGVPIAYVKDRRAIVKQPATNVSIAARPSDSR</sequence>
<comment type="caution">
    <text evidence="9">The sequence shown here is derived from an EMBL/GenBank/DDBJ whole genome shotgun (WGS) entry which is preliminary data.</text>
</comment>
<feature type="transmembrane region" description="Helical" evidence="8">
    <location>
        <begin position="104"/>
        <end position="124"/>
    </location>
</feature>
<dbReference type="Proteomes" id="UP000051936">
    <property type="component" value="Unassembled WGS sequence"/>
</dbReference>
<keyword evidence="5 8" id="KW-0812">Transmembrane</keyword>
<dbReference type="InterPro" id="IPR050297">
    <property type="entry name" value="LipidA_mod_glycosyltrf_83"/>
</dbReference>
<evidence type="ECO:0000256" key="7">
    <source>
        <dbReference type="ARBA" id="ARBA00023136"/>
    </source>
</evidence>
<feature type="transmembrane region" description="Helical" evidence="8">
    <location>
        <begin position="271"/>
        <end position="295"/>
    </location>
</feature>
<dbReference type="PANTHER" id="PTHR33908:SF11">
    <property type="entry name" value="MEMBRANE PROTEIN"/>
    <property type="match status" value="1"/>
</dbReference>
<evidence type="ECO:0000313" key="10">
    <source>
        <dbReference type="Proteomes" id="UP000051936"/>
    </source>
</evidence>
<reference evidence="9 10" key="1">
    <citation type="submission" date="2015-09" db="EMBL/GenBank/DDBJ databases">
        <title>Draft Genome Sequence of Bradyrhizobium manausense Strain BR 3351T, a Novel Symbiotic Nitrogen-Fixing Alphaproteobacterium Isolated from Brazilian Amazon Rain Forest.</title>
        <authorList>
            <person name="De Araujo J.L."/>
            <person name="Zilli J.E."/>
        </authorList>
    </citation>
    <scope>NUCLEOTIDE SEQUENCE [LARGE SCALE GENOMIC DNA]</scope>
    <source>
        <strain evidence="9 10">BR3351</strain>
    </source>
</reference>
<keyword evidence="2" id="KW-1003">Cell membrane</keyword>
<feature type="transmembrane region" description="Helical" evidence="8">
    <location>
        <begin position="335"/>
        <end position="354"/>
    </location>
</feature>
<name>A0A0R3EB71_9BRAD</name>
<organism evidence="9 10">
    <name type="scientific">Bradyrhizobium manausense</name>
    <dbReference type="NCBI Taxonomy" id="989370"/>
    <lineage>
        <taxon>Bacteria</taxon>
        <taxon>Pseudomonadati</taxon>
        <taxon>Pseudomonadota</taxon>
        <taxon>Alphaproteobacteria</taxon>
        <taxon>Hyphomicrobiales</taxon>
        <taxon>Nitrobacteraceae</taxon>
        <taxon>Bradyrhizobium</taxon>
    </lineage>
</organism>
<protein>
    <recommendedName>
        <fullName evidence="11">Glycosyltransferase RgtA/B/C/D-like domain-containing protein</fullName>
    </recommendedName>
</protein>
<keyword evidence="10" id="KW-1185">Reference proteome</keyword>
<feature type="transmembrane region" description="Helical" evidence="8">
    <location>
        <begin position="78"/>
        <end position="98"/>
    </location>
</feature>
<dbReference type="AlphaFoldDB" id="A0A0R3EB71"/>
<keyword evidence="4" id="KW-0808">Transferase</keyword>
<evidence type="ECO:0000256" key="8">
    <source>
        <dbReference type="SAM" id="Phobius"/>
    </source>
</evidence>
<evidence type="ECO:0000256" key="1">
    <source>
        <dbReference type="ARBA" id="ARBA00004651"/>
    </source>
</evidence>